<dbReference type="SMART" id="SM00283">
    <property type="entry name" value="MA"/>
    <property type="match status" value="1"/>
</dbReference>
<comment type="similarity">
    <text evidence="5">Belongs to the methyl-accepting chemotaxis (MCP) protein family.</text>
</comment>
<feature type="transmembrane region" description="Helical" evidence="8">
    <location>
        <begin position="332"/>
        <end position="356"/>
    </location>
</feature>
<reference evidence="11" key="1">
    <citation type="submission" date="2023-05" db="EMBL/GenBank/DDBJ databases">
        <title>Comparative genomics of Bacillaceae isolates and their secondary metabolite potential.</title>
        <authorList>
            <person name="Song L."/>
            <person name="Nielsen L.J."/>
            <person name="Mohite O."/>
            <person name="Xu X."/>
            <person name="Weber T."/>
            <person name="Kovacs A.T."/>
        </authorList>
    </citation>
    <scope>NUCLEOTIDE SEQUENCE</scope>
    <source>
        <strain evidence="11">LY1</strain>
    </source>
</reference>
<gene>
    <name evidence="11" type="ORF">QNH24_01165</name>
</gene>
<dbReference type="Gene3D" id="1.10.287.950">
    <property type="entry name" value="Methyl-accepting chemotaxis protein"/>
    <property type="match status" value="1"/>
</dbReference>
<feature type="domain" description="Methyl-accepting transducer" evidence="9">
    <location>
        <begin position="429"/>
        <end position="679"/>
    </location>
</feature>
<dbReference type="PROSITE" id="PS50885">
    <property type="entry name" value="HAMP"/>
    <property type="match status" value="1"/>
</dbReference>
<keyword evidence="8" id="KW-1133">Transmembrane helix</keyword>
<keyword evidence="3 8" id="KW-0472">Membrane</keyword>
<dbReference type="PROSITE" id="PS50111">
    <property type="entry name" value="CHEMOTAXIS_TRANSDUC_2"/>
    <property type="match status" value="1"/>
</dbReference>
<evidence type="ECO:0000313" key="12">
    <source>
        <dbReference type="Proteomes" id="UP001178322"/>
    </source>
</evidence>
<dbReference type="RefSeq" id="WP_283870375.1">
    <property type="nucleotide sequence ID" value="NZ_CP126101.1"/>
</dbReference>
<organism evidence="11 12">
    <name type="scientific">Lysinibacillus pakistanensis</name>
    <dbReference type="NCBI Taxonomy" id="759811"/>
    <lineage>
        <taxon>Bacteria</taxon>
        <taxon>Bacillati</taxon>
        <taxon>Bacillota</taxon>
        <taxon>Bacilli</taxon>
        <taxon>Bacillales</taxon>
        <taxon>Bacillaceae</taxon>
        <taxon>Lysinibacillus</taxon>
    </lineage>
</organism>
<sequence>MKKSRSIALKLSSLIIGIFLLLFFAYTIITGIILKNQSVDDAESATLETAEFSAAKMSERFKKANTTLLTTKRIVETMEKKGEVSAQAILDIMETNLVNNDDLLGVGVILEQNIANVKPIALTTLLEQNTMKIDSATYAALTDSKNRFIPYLSKDGGGITAAAIEGIDDKSVSEWYWVPKDEGRSVLTEPYDYNVNGKTVLMTTISVPLVNASGSFFGILTADLSIDYLNGLTESVKPDGGYAAIITNKGILTANSLGATLDGLNMQDHMDWTSIKQTMDSGEVKSMYMDSDELKENSFNVFSPMVLEGIGETWTVQMVLPKSKILETYNQVFIFTIVASIIIVVLMSAASALFIYRQLKPLKFLRASIEMAADGDLTQKVDEKYIKADEIGAVALAYNNMLDQTNSAIKTVLNSTTLLNQSSNHVHETFNEIVASSQEVSVAINEIAQGASKQSEDTEETNYRMIDLSDQIDAITALSNEMDELSNKTKATTDKGMQEVESLRDRNAETNAMNRRIQQQMESLASNIANINQIITSIQGITEQTNLLALNASIEAARAGEHGKGFAVVAEEVRKLAEQSKNETDIIKQTVDSILANSKQTVAVITSNAELMQSQNESVQSTEVAFKDNSELSNSIASSINELMAKLSDMLEHKNQAIMAIQSISAISEETAASAEQVSASAIDQQAELQKVGESINTMNEISKELQEVVNRFKLA</sequence>
<dbReference type="GO" id="GO:0007165">
    <property type="term" value="P:signal transduction"/>
    <property type="evidence" value="ECO:0007669"/>
    <property type="project" value="UniProtKB-KW"/>
</dbReference>
<evidence type="ECO:0000259" key="9">
    <source>
        <dbReference type="PROSITE" id="PS50111"/>
    </source>
</evidence>
<dbReference type="Pfam" id="PF00672">
    <property type="entry name" value="HAMP"/>
    <property type="match status" value="1"/>
</dbReference>
<evidence type="ECO:0000256" key="1">
    <source>
        <dbReference type="ARBA" id="ARBA00004236"/>
    </source>
</evidence>
<dbReference type="SMART" id="SM00304">
    <property type="entry name" value="HAMP"/>
    <property type="match status" value="1"/>
</dbReference>
<dbReference type="PANTHER" id="PTHR32089">
    <property type="entry name" value="METHYL-ACCEPTING CHEMOTAXIS PROTEIN MCPB"/>
    <property type="match status" value="1"/>
</dbReference>
<evidence type="ECO:0000256" key="4">
    <source>
        <dbReference type="ARBA" id="ARBA00023224"/>
    </source>
</evidence>
<dbReference type="Pfam" id="PF22673">
    <property type="entry name" value="MCP-like_PDC_1"/>
    <property type="match status" value="1"/>
</dbReference>
<evidence type="ECO:0000256" key="5">
    <source>
        <dbReference type="ARBA" id="ARBA00029447"/>
    </source>
</evidence>
<keyword evidence="7" id="KW-0175">Coiled coil</keyword>
<dbReference type="CDD" id="cd06225">
    <property type="entry name" value="HAMP"/>
    <property type="match status" value="1"/>
</dbReference>
<dbReference type="CDD" id="cd12913">
    <property type="entry name" value="PDC1_MCP_like"/>
    <property type="match status" value="1"/>
</dbReference>
<name>A0AAX3WXM9_9BACI</name>
<dbReference type="InterPro" id="IPR003660">
    <property type="entry name" value="HAMP_dom"/>
</dbReference>
<keyword evidence="2" id="KW-1003">Cell membrane</keyword>
<dbReference type="EMBL" id="CP126101">
    <property type="protein sequence ID" value="WHY51882.1"/>
    <property type="molecule type" value="Genomic_DNA"/>
</dbReference>
<dbReference type="SUPFAM" id="SSF58104">
    <property type="entry name" value="Methyl-accepting chemotaxis protein (MCP) signaling domain"/>
    <property type="match status" value="1"/>
</dbReference>
<dbReference type="Pfam" id="PF00015">
    <property type="entry name" value="MCPsignal"/>
    <property type="match status" value="1"/>
</dbReference>
<evidence type="ECO:0000256" key="8">
    <source>
        <dbReference type="SAM" id="Phobius"/>
    </source>
</evidence>
<evidence type="ECO:0000259" key="10">
    <source>
        <dbReference type="PROSITE" id="PS50885"/>
    </source>
</evidence>
<evidence type="ECO:0000256" key="2">
    <source>
        <dbReference type="ARBA" id="ARBA00022475"/>
    </source>
</evidence>
<accession>A0AAX3WXM9</accession>
<dbReference type="InterPro" id="IPR004089">
    <property type="entry name" value="MCPsignal_dom"/>
</dbReference>
<feature type="domain" description="HAMP" evidence="10">
    <location>
        <begin position="356"/>
        <end position="410"/>
    </location>
</feature>
<dbReference type="Gene3D" id="3.30.450.20">
    <property type="entry name" value="PAS domain"/>
    <property type="match status" value="1"/>
</dbReference>
<dbReference type="GO" id="GO:0005886">
    <property type="term" value="C:plasma membrane"/>
    <property type="evidence" value="ECO:0007669"/>
    <property type="project" value="UniProtKB-SubCell"/>
</dbReference>
<protein>
    <submittedName>
        <fullName evidence="11">Methyl-accepting chemotaxis protein</fullName>
    </submittedName>
</protein>
<dbReference type="PANTHER" id="PTHR32089:SF112">
    <property type="entry name" value="LYSOZYME-LIKE PROTEIN-RELATED"/>
    <property type="match status" value="1"/>
</dbReference>
<dbReference type="AlphaFoldDB" id="A0AAX3WXM9"/>
<comment type="subcellular location">
    <subcellularLocation>
        <location evidence="1">Cell membrane</location>
    </subcellularLocation>
</comment>
<evidence type="ECO:0000313" key="11">
    <source>
        <dbReference type="EMBL" id="WHY51882.1"/>
    </source>
</evidence>
<feature type="coiled-coil region" evidence="7">
    <location>
        <begin position="468"/>
        <end position="534"/>
    </location>
</feature>
<feature type="transmembrane region" description="Helical" evidence="8">
    <location>
        <begin position="12"/>
        <end position="34"/>
    </location>
</feature>
<evidence type="ECO:0000256" key="6">
    <source>
        <dbReference type="PROSITE-ProRule" id="PRU00284"/>
    </source>
</evidence>
<evidence type="ECO:0000256" key="3">
    <source>
        <dbReference type="ARBA" id="ARBA00023136"/>
    </source>
</evidence>
<dbReference type="Proteomes" id="UP001178322">
    <property type="component" value="Chromosome"/>
</dbReference>
<keyword evidence="8" id="KW-0812">Transmembrane</keyword>
<evidence type="ECO:0000256" key="7">
    <source>
        <dbReference type="SAM" id="Coils"/>
    </source>
</evidence>
<proteinExistence type="inferred from homology"/>
<keyword evidence="4 6" id="KW-0807">Transducer</keyword>
<dbReference type="Gene3D" id="6.10.340.10">
    <property type="match status" value="1"/>
</dbReference>